<keyword evidence="2" id="KW-1185">Reference proteome</keyword>
<dbReference type="Gene3D" id="2.80.10.50">
    <property type="match status" value="1"/>
</dbReference>
<comment type="caution">
    <text evidence="1">The sequence shown here is derived from an EMBL/GenBank/DDBJ whole genome shotgun (WGS) entry which is preliminary data.</text>
</comment>
<dbReference type="GO" id="GO:0015629">
    <property type="term" value="C:actin cytoskeleton"/>
    <property type="evidence" value="ECO:0007669"/>
    <property type="project" value="TreeGrafter"/>
</dbReference>
<proteinExistence type="predicted"/>
<organism evidence="1 2">
    <name type="scientific">Caenorhabditis nigoni</name>
    <dbReference type="NCBI Taxonomy" id="1611254"/>
    <lineage>
        <taxon>Eukaryota</taxon>
        <taxon>Metazoa</taxon>
        <taxon>Ecdysozoa</taxon>
        <taxon>Nematoda</taxon>
        <taxon>Chromadorea</taxon>
        <taxon>Rhabditida</taxon>
        <taxon>Rhabditina</taxon>
        <taxon>Rhabditomorpha</taxon>
        <taxon>Rhabditoidea</taxon>
        <taxon>Rhabditidae</taxon>
        <taxon>Peloderinae</taxon>
        <taxon>Caenorhabditis</taxon>
    </lineage>
</organism>
<dbReference type="SUPFAM" id="SSF50405">
    <property type="entry name" value="Actin-crosslinking proteins"/>
    <property type="match status" value="1"/>
</dbReference>
<dbReference type="EMBL" id="PDUG01000002">
    <property type="protein sequence ID" value="PIC44574.1"/>
    <property type="molecule type" value="Genomic_DNA"/>
</dbReference>
<dbReference type="AlphaFoldDB" id="A0A2G5UYG5"/>
<evidence type="ECO:0008006" key="3">
    <source>
        <dbReference type="Google" id="ProtNLM"/>
    </source>
</evidence>
<dbReference type="GO" id="GO:0030041">
    <property type="term" value="P:actin filament polymerization"/>
    <property type="evidence" value="ECO:0007669"/>
    <property type="project" value="TreeGrafter"/>
</dbReference>
<dbReference type="Proteomes" id="UP000230233">
    <property type="component" value="Chromosome II"/>
</dbReference>
<name>A0A2G5UYG5_9PELO</name>
<reference evidence="2" key="1">
    <citation type="submission" date="2017-10" db="EMBL/GenBank/DDBJ databases">
        <title>Rapid genome shrinkage in a self-fertile nematode reveals novel sperm competition proteins.</title>
        <authorList>
            <person name="Yin D."/>
            <person name="Schwarz E.M."/>
            <person name="Thomas C.G."/>
            <person name="Felde R.L."/>
            <person name="Korf I.F."/>
            <person name="Cutter A.D."/>
            <person name="Schartner C.M."/>
            <person name="Ralston E.J."/>
            <person name="Meyer B.J."/>
            <person name="Haag E.S."/>
        </authorList>
    </citation>
    <scope>NUCLEOTIDE SEQUENCE [LARGE SCALE GENOMIC DNA]</scope>
    <source>
        <strain evidence="2">JU1422</strain>
    </source>
</reference>
<dbReference type="PANTHER" id="PTHR33351">
    <property type="entry name" value="HISACTOPHILIN-1-RELATED"/>
    <property type="match status" value="1"/>
</dbReference>
<evidence type="ECO:0000313" key="2">
    <source>
        <dbReference type="Proteomes" id="UP000230233"/>
    </source>
</evidence>
<dbReference type="InterPro" id="IPR052883">
    <property type="entry name" value="Hisactophilin"/>
</dbReference>
<dbReference type="CDD" id="cd00257">
    <property type="entry name" value="beta-trefoil_FSCN-like"/>
    <property type="match status" value="1"/>
</dbReference>
<dbReference type="PANTHER" id="PTHR33351:SF1">
    <property type="entry name" value="IG-LIKE DOMAIN-CONTAINING PROTEIN-RELATED"/>
    <property type="match status" value="1"/>
</dbReference>
<sequence>MGLSAEVSGKRMLKSEHGTYLRAYNQSVDLKRGCACASERWFVEDWGGKVVFNTSNSPGRFLRSLSSGDDLVATDPQQCPAMWWQPYQNSDGTWSFRSTHGTWLRYVSTCFSSLFPHFSGLGNDVVCCMPHCRSSEKFTLPSW</sequence>
<gene>
    <name evidence="1" type="primary">Cnig_chr_II.g4897</name>
    <name evidence="1" type="ORF">B9Z55_004897</name>
</gene>
<protein>
    <recommendedName>
        <fullName evidence="3">Ricin B lectin domain-containing protein</fullName>
    </recommendedName>
</protein>
<dbReference type="GO" id="GO:0051015">
    <property type="term" value="F:actin filament binding"/>
    <property type="evidence" value="ECO:0007669"/>
    <property type="project" value="TreeGrafter"/>
</dbReference>
<accession>A0A2G5UYG5</accession>
<evidence type="ECO:0000313" key="1">
    <source>
        <dbReference type="EMBL" id="PIC44574.1"/>
    </source>
</evidence>
<dbReference type="InterPro" id="IPR008999">
    <property type="entry name" value="Actin-crosslinking"/>
</dbReference>
<dbReference type="OrthoDB" id="5787463at2759"/>